<gene>
    <name evidence="1" type="ORF">DNHGIG_37980</name>
</gene>
<dbReference type="AlphaFoldDB" id="A0AAV4LLM1"/>
<organism evidence="1 2">
    <name type="scientific">Collibacillus ludicampi</name>
    <dbReference type="NCBI Taxonomy" id="2771369"/>
    <lineage>
        <taxon>Bacteria</taxon>
        <taxon>Bacillati</taxon>
        <taxon>Bacillota</taxon>
        <taxon>Bacilli</taxon>
        <taxon>Bacillales</taxon>
        <taxon>Alicyclobacillaceae</taxon>
        <taxon>Collibacillus</taxon>
    </lineage>
</organism>
<dbReference type="EMBL" id="BOQE01000001">
    <property type="protein sequence ID" value="GIM48249.1"/>
    <property type="molecule type" value="Genomic_DNA"/>
</dbReference>
<protein>
    <submittedName>
        <fullName evidence="1">Uncharacterized protein</fullName>
    </submittedName>
</protein>
<dbReference type="RefSeq" id="WP_282201144.1">
    <property type="nucleotide sequence ID" value="NZ_BOQE01000001.1"/>
</dbReference>
<sequence>MYYAYILETSRKARAARQVYDYLNKHRKENLLPSQVVAGFPIRDGIRVNQTDKNRVLNLRLHDEHMSPYFKTNMSLFHLIMIDETADIWAYRGENGWMFLFEGIQEAPKPFGAHGYDMR</sequence>
<dbReference type="Proteomes" id="UP001057291">
    <property type="component" value="Unassembled WGS sequence"/>
</dbReference>
<evidence type="ECO:0000313" key="2">
    <source>
        <dbReference type="Proteomes" id="UP001057291"/>
    </source>
</evidence>
<proteinExistence type="predicted"/>
<evidence type="ECO:0000313" key="1">
    <source>
        <dbReference type="EMBL" id="GIM48249.1"/>
    </source>
</evidence>
<keyword evidence="2" id="KW-1185">Reference proteome</keyword>
<reference evidence="1" key="1">
    <citation type="journal article" date="2023" name="Int. J. Syst. Evol. Microbiol.">
        <title>Collibacillus ludicampi gen. nov., sp. nov., a new soil bacterium of the family Alicyclobacillaceae.</title>
        <authorList>
            <person name="Jojima T."/>
            <person name="Ioku Y."/>
            <person name="Fukuta Y."/>
            <person name="Shirasaka N."/>
            <person name="Matsumura Y."/>
            <person name="Mori M."/>
        </authorList>
    </citation>
    <scope>NUCLEOTIDE SEQUENCE</scope>
    <source>
        <strain evidence="1">TP075</strain>
    </source>
</reference>
<accession>A0AAV4LLM1</accession>
<name>A0AAV4LLM1_9BACL</name>
<comment type="caution">
    <text evidence="1">The sequence shown here is derived from an EMBL/GenBank/DDBJ whole genome shotgun (WGS) entry which is preliminary data.</text>
</comment>